<evidence type="ECO:0000256" key="6">
    <source>
        <dbReference type="SAM" id="Phobius"/>
    </source>
</evidence>
<dbReference type="InterPro" id="IPR036259">
    <property type="entry name" value="MFS_trans_sf"/>
</dbReference>
<feature type="transmembrane region" description="Helical" evidence="6">
    <location>
        <begin position="125"/>
        <end position="149"/>
    </location>
</feature>
<evidence type="ECO:0000313" key="7">
    <source>
        <dbReference type="EMBL" id="MET3558044.1"/>
    </source>
</evidence>
<dbReference type="PANTHER" id="PTHR23513:SF6">
    <property type="entry name" value="MAJOR FACILITATOR SUPERFAMILY ASSOCIATED DOMAIN-CONTAINING PROTEIN"/>
    <property type="match status" value="1"/>
</dbReference>
<feature type="transmembrane region" description="Helical" evidence="6">
    <location>
        <begin position="155"/>
        <end position="177"/>
    </location>
</feature>
<keyword evidence="3 6" id="KW-0812">Transmembrane</keyword>
<accession>A0ABV2FHK3</accession>
<evidence type="ECO:0000256" key="3">
    <source>
        <dbReference type="ARBA" id="ARBA00022692"/>
    </source>
</evidence>
<feature type="transmembrane region" description="Helical" evidence="6">
    <location>
        <begin position="255"/>
        <end position="276"/>
    </location>
</feature>
<evidence type="ECO:0000256" key="1">
    <source>
        <dbReference type="ARBA" id="ARBA00004651"/>
    </source>
</evidence>
<feature type="transmembrane region" description="Helical" evidence="6">
    <location>
        <begin position="349"/>
        <end position="375"/>
    </location>
</feature>
<dbReference type="Proteomes" id="UP001549122">
    <property type="component" value="Unassembled WGS sequence"/>
</dbReference>
<feature type="transmembrane region" description="Helical" evidence="6">
    <location>
        <begin position="31"/>
        <end position="50"/>
    </location>
</feature>
<organism evidence="7 8">
    <name type="scientific">Streptococcus rupicaprae</name>
    <dbReference type="NCBI Taxonomy" id="759619"/>
    <lineage>
        <taxon>Bacteria</taxon>
        <taxon>Bacillati</taxon>
        <taxon>Bacillota</taxon>
        <taxon>Bacilli</taxon>
        <taxon>Lactobacillales</taxon>
        <taxon>Streptococcaceae</taxon>
        <taxon>Streptococcus</taxon>
    </lineage>
</organism>
<feature type="transmembrane region" description="Helical" evidence="6">
    <location>
        <begin position="62"/>
        <end position="79"/>
    </location>
</feature>
<evidence type="ECO:0000256" key="5">
    <source>
        <dbReference type="ARBA" id="ARBA00023136"/>
    </source>
</evidence>
<comment type="subcellular location">
    <subcellularLocation>
        <location evidence="1">Cell membrane</location>
        <topology evidence="1">Multi-pass membrane protein</topology>
    </subcellularLocation>
</comment>
<feature type="transmembrane region" description="Helical" evidence="6">
    <location>
        <begin position="7"/>
        <end position="25"/>
    </location>
</feature>
<dbReference type="SUPFAM" id="SSF103473">
    <property type="entry name" value="MFS general substrate transporter"/>
    <property type="match status" value="1"/>
</dbReference>
<sequence>MSNFLNNLGSAIYNLVFVIYVAEVYHSKTMLFIANNIMMLPIYFQIFVGFQSDKTKNKSRALLISGYVQALLFIGVAWLTQNATFVTFSLICLINVISDMLALYSSNLRLPLFKRFLGEEELREAFSFNHFVRILSNIGGQFLGVWLLTISHNNYGLVAFLNALTFFLSTVLLIGIFKDYDSLVEKEAQNSQEEPEKSKKQSLKGAWKVLQGAFETVGSGISVKRLLLALTLQFTLAGAENVMFNMYFLSHPIGILSYEQILIALNLVSTAGLVAGDLTPNDWFSRQTYPFLLICNGLLVALFGFLCLLNYQGYFLLVLLFMTGYIFAKSSPKLTSELLIAIPEDYFGQVMGLISTITQLAIPVGGFLLSGLLVWNETATWILYTLIAAVSVLLLSVKKKLAQD</sequence>
<dbReference type="RefSeq" id="WP_161980655.1">
    <property type="nucleotide sequence ID" value="NZ_JBEPLO010000010.1"/>
</dbReference>
<comment type="caution">
    <text evidence="7">The sequence shown here is derived from an EMBL/GenBank/DDBJ whole genome shotgun (WGS) entry which is preliminary data.</text>
</comment>
<evidence type="ECO:0008006" key="9">
    <source>
        <dbReference type="Google" id="ProtNLM"/>
    </source>
</evidence>
<keyword evidence="5 6" id="KW-0472">Membrane</keyword>
<dbReference type="Gene3D" id="1.20.1250.20">
    <property type="entry name" value="MFS general substrate transporter like domains"/>
    <property type="match status" value="1"/>
</dbReference>
<evidence type="ECO:0000256" key="2">
    <source>
        <dbReference type="ARBA" id="ARBA00022475"/>
    </source>
</evidence>
<feature type="transmembrane region" description="Helical" evidence="6">
    <location>
        <begin position="85"/>
        <end position="104"/>
    </location>
</feature>
<gene>
    <name evidence="7" type="ORF">ABID29_001157</name>
</gene>
<dbReference type="InterPro" id="IPR011701">
    <property type="entry name" value="MFS"/>
</dbReference>
<keyword evidence="4 6" id="KW-1133">Transmembrane helix</keyword>
<feature type="transmembrane region" description="Helical" evidence="6">
    <location>
        <begin position="311"/>
        <end position="328"/>
    </location>
</feature>
<name>A0ABV2FHK3_9STRE</name>
<dbReference type="Pfam" id="PF07690">
    <property type="entry name" value="MFS_1"/>
    <property type="match status" value="1"/>
</dbReference>
<proteinExistence type="predicted"/>
<dbReference type="PANTHER" id="PTHR23513">
    <property type="entry name" value="INTEGRAL MEMBRANE EFFLUX PROTEIN-RELATED"/>
    <property type="match status" value="1"/>
</dbReference>
<dbReference type="EMBL" id="JBEPLO010000010">
    <property type="protein sequence ID" value="MET3558044.1"/>
    <property type="molecule type" value="Genomic_DNA"/>
</dbReference>
<evidence type="ECO:0000313" key="8">
    <source>
        <dbReference type="Proteomes" id="UP001549122"/>
    </source>
</evidence>
<reference evidence="7 8" key="1">
    <citation type="submission" date="2024-06" db="EMBL/GenBank/DDBJ databases">
        <title>Genomic Encyclopedia of Type Strains, Phase IV (KMG-IV): sequencing the most valuable type-strain genomes for metagenomic binning, comparative biology and taxonomic classification.</title>
        <authorList>
            <person name="Goeker M."/>
        </authorList>
    </citation>
    <scope>NUCLEOTIDE SEQUENCE [LARGE SCALE GENOMIC DNA]</scope>
    <source>
        <strain evidence="7 8">DSM 28303</strain>
    </source>
</reference>
<protein>
    <recommendedName>
        <fullName evidence="9">MFS transporter</fullName>
    </recommendedName>
</protein>
<evidence type="ECO:0000256" key="4">
    <source>
        <dbReference type="ARBA" id="ARBA00022989"/>
    </source>
</evidence>
<keyword evidence="8" id="KW-1185">Reference proteome</keyword>
<feature type="transmembrane region" description="Helical" evidence="6">
    <location>
        <begin position="288"/>
        <end position="305"/>
    </location>
</feature>
<keyword evidence="2" id="KW-1003">Cell membrane</keyword>
<feature type="transmembrane region" description="Helical" evidence="6">
    <location>
        <begin position="381"/>
        <end position="397"/>
    </location>
</feature>